<sequence length="237" mass="24760">MTPPRTDARHAIVDAGARLLREGGPAAMTTRGVAELAGVQAPTIYRLFGDKDGLLEAVAEHVMAGFVAVKTAEMEATAADDLDPVADLRASWRRQVEFSLANPAVFRLLSDPDRVGGSPAAQSGREVLRSRVHRLATAGLLRVPEARAVDLIHASGVGVIHALLAMPGDQRDPALGETMMDAVLDAILVDAGSSADVAGHGPVAAAVSLRAVAPELEVLSPPERQLLAEWLDRIAAG</sequence>
<feature type="DNA-binding region" description="H-T-H motif" evidence="4">
    <location>
        <begin position="29"/>
        <end position="48"/>
    </location>
</feature>
<reference evidence="7" key="1">
    <citation type="submission" date="2016-10" db="EMBL/GenBank/DDBJ databases">
        <authorList>
            <person name="Varghese N."/>
            <person name="Submissions S."/>
        </authorList>
    </citation>
    <scope>NUCLEOTIDE SEQUENCE [LARGE SCALE GENOMIC DNA]</scope>
    <source>
        <strain evidence="7">DSM 22017</strain>
    </source>
</reference>
<dbReference type="RefSeq" id="WP_217630297.1">
    <property type="nucleotide sequence ID" value="NZ_FNRT01000002.1"/>
</dbReference>
<organism evidence="6 7">
    <name type="scientific">Nocardioides exalbidus</name>
    <dbReference type="NCBI Taxonomy" id="402596"/>
    <lineage>
        <taxon>Bacteria</taxon>
        <taxon>Bacillati</taxon>
        <taxon>Actinomycetota</taxon>
        <taxon>Actinomycetes</taxon>
        <taxon>Propionibacteriales</taxon>
        <taxon>Nocardioidaceae</taxon>
        <taxon>Nocardioides</taxon>
    </lineage>
</organism>
<evidence type="ECO:0000256" key="3">
    <source>
        <dbReference type="ARBA" id="ARBA00023163"/>
    </source>
</evidence>
<gene>
    <name evidence="6" type="ORF">SAMN04489844_1815</name>
</gene>
<dbReference type="Pfam" id="PF00440">
    <property type="entry name" value="TetR_N"/>
    <property type="match status" value="1"/>
</dbReference>
<keyword evidence="7" id="KW-1185">Reference proteome</keyword>
<evidence type="ECO:0000256" key="1">
    <source>
        <dbReference type="ARBA" id="ARBA00023015"/>
    </source>
</evidence>
<dbReference type="GO" id="GO:0000976">
    <property type="term" value="F:transcription cis-regulatory region binding"/>
    <property type="evidence" value="ECO:0007669"/>
    <property type="project" value="TreeGrafter"/>
</dbReference>
<dbReference type="STRING" id="402596.SAMN04489844_1815"/>
<proteinExistence type="predicted"/>
<dbReference type="PROSITE" id="PS50977">
    <property type="entry name" value="HTH_TETR_2"/>
    <property type="match status" value="1"/>
</dbReference>
<evidence type="ECO:0000313" key="7">
    <source>
        <dbReference type="Proteomes" id="UP000198742"/>
    </source>
</evidence>
<dbReference type="Gene3D" id="1.10.357.10">
    <property type="entry name" value="Tetracycline Repressor, domain 2"/>
    <property type="match status" value="1"/>
</dbReference>
<keyword evidence="3" id="KW-0804">Transcription</keyword>
<dbReference type="InterPro" id="IPR050109">
    <property type="entry name" value="HTH-type_TetR-like_transc_reg"/>
</dbReference>
<keyword evidence="1" id="KW-0805">Transcription regulation</keyword>
<dbReference type="PRINTS" id="PR00455">
    <property type="entry name" value="HTHTETR"/>
</dbReference>
<evidence type="ECO:0000256" key="4">
    <source>
        <dbReference type="PROSITE-ProRule" id="PRU00335"/>
    </source>
</evidence>
<evidence type="ECO:0000256" key="2">
    <source>
        <dbReference type="ARBA" id="ARBA00023125"/>
    </source>
</evidence>
<dbReference type="Proteomes" id="UP000198742">
    <property type="component" value="Unassembled WGS sequence"/>
</dbReference>
<dbReference type="InterPro" id="IPR001647">
    <property type="entry name" value="HTH_TetR"/>
</dbReference>
<accession>A0A1H4QC40</accession>
<dbReference type="EMBL" id="FNRT01000002">
    <property type="protein sequence ID" value="SEC17215.1"/>
    <property type="molecule type" value="Genomic_DNA"/>
</dbReference>
<evidence type="ECO:0000313" key="6">
    <source>
        <dbReference type="EMBL" id="SEC17215.1"/>
    </source>
</evidence>
<dbReference type="InterPro" id="IPR009057">
    <property type="entry name" value="Homeodomain-like_sf"/>
</dbReference>
<dbReference type="GO" id="GO:0003700">
    <property type="term" value="F:DNA-binding transcription factor activity"/>
    <property type="evidence" value="ECO:0007669"/>
    <property type="project" value="TreeGrafter"/>
</dbReference>
<protein>
    <submittedName>
        <fullName evidence="6">DNA-binding transcriptional regulator, AcrR family</fullName>
    </submittedName>
</protein>
<dbReference type="SUPFAM" id="SSF46689">
    <property type="entry name" value="Homeodomain-like"/>
    <property type="match status" value="1"/>
</dbReference>
<feature type="domain" description="HTH tetR-type" evidence="5">
    <location>
        <begin position="6"/>
        <end position="66"/>
    </location>
</feature>
<evidence type="ECO:0000259" key="5">
    <source>
        <dbReference type="PROSITE" id="PS50977"/>
    </source>
</evidence>
<dbReference type="PANTHER" id="PTHR30055:SF234">
    <property type="entry name" value="HTH-TYPE TRANSCRIPTIONAL REGULATOR BETI"/>
    <property type="match status" value="1"/>
</dbReference>
<dbReference type="PANTHER" id="PTHR30055">
    <property type="entry name" value="HTH-TYPE TRANSCRIPTIONAL REGULATOR RUTR"/>
    <property type="match status" value="1"/>
</dbReference>
<keyword evidence="2 4" id="KW-0238">DNA-binding</keyword>
<dbReference type="AlphaFoldDB" id="A0A1H4QC40"/>
<name>A0A1H4QC40_9ACTN</name>